<sequence>MKQLTSLLLVPALCLGADGPAEYRFSGTATGDDGIRLYEEHHTVNGECRNGHFVPRTHGVDYVALDESLGRLNHTFARKQIDYSQSTWRPTVDFSQPNFDERLMIRNVNDRQARLRWQTPTGEQETFVVPLDRDTVIDAGFVHFIRDHWASLEQGQSVAFSFLAPTRGETYGFVAEPTTSDAVDAPMVINMRPTGVLLRWAVDPIILGFDDQGRLTDYVGLGNIRRDQDRNYNVQLRYPGGDIPCPLLPQAN</sequence>
<accession>A0ABY1ZKQ3</accession>
<reference evidence="1 2" key="1">
    <citation type="submission" date="2019-02" db="EMBL/GenBank/DDBJ databases">
        <title>Marinobacter halodurans sp. nov., a marine bacterium isolated from sea tidal flat.</title>
        <authorList>
            <person name="Yoo Y."/>
            <person name="Lee D.W."/>
            <person name="Kim B.S."/>
            <person name="Kim J.-J."/>
        </authorList>
    </citation>
    <scope>NUCLEOTIDE SEQUENCE [LARGE SCALE GENOMIC DNA]</scope>
    <source>
        <strain evidence="1 2">YJ-S3-2</strain>
    </source>
</reference>
<gene>
    <name evidence="1" type="ORF">EZI54_10410</name>
</gene>
<protein>
    <submittedName>
        <fullName evidence="1">Uncharacterized protein</fullName>
    </submittedName>
</protein>
<keyword evidence="2" id="KW-1185">Reference proteome</keyword>
<evidence type="ECO:0000313" key="2">
    <source>
        <dbReference type="Proteomes" id="UP000313645"/>
    </source>
</evidence>
<dbReference type="EMBL" id="SJDL01000013">
    <property type="protein sequence ID" value="TBW56045.1"/>
    <property type="molecule type" value="Genomic_DNA"/>
</dbReference>
<dbReference type="RefSeq" id="WP_131481701.1">
    <property type="nucleotide sequence ID" value="NZ_SJDL01000013.1"/>
</dbReference>
<dbReference type="Proteomes" id="UP000313645">
    <property type="component" value="Unassembled WGS sequence"/>
</dbReference>
<proteinExistence type="predicted"/>
<comment type="caution">
    <text evidence="1">The sequence shown here is derived from an EMBL/GenBank/DDBJ whole genome shotgun (WGS) entry which is preliminary data.</text>
</comment>
<evidence type="ECO:0000313" key="1">
    <source>
        <dbReference type="EMBL" id="TBW56045.1"/>
    </source>
</evidence>
<organism evidence="1 2">
    <name type="scientific">Marinobacter halodurans</name>
    <dbReference type="NCBI Taxonomy" id="2528979"/>
    <lineage>
        <taxon>Bacteria</taxon>
        <taxon>Pseudomonadati</taxon>
        <taxon>Pseudomonadota</taxon>
        <taxon>Gammaproteobacteria</taxon>
        <taxon>Pseudomonadales</taxon>
        <taxon>Marinobacteraceae</taxon>
        <taxon>Marinobacter</taxon>
    </lineage>
</organism>
<name>A0ABY1ZKQ3_9GAMM</name>